<accession>A0A310SCX8</accession>
<dbReference type="Proteomes" id="UP000250275">
    <property type="component" value="Unassembled WGS sequence"/>
</dbReference>
<dbReference type="AlphaFoldDB" id="A0A310SCX8"/>
<name>A0A310SCX8_9HYME</name>
<keyword evidence="3" id="KW-0539">Nucleus</keyword>
<gene>
    <name evidence="8" type="ORF">WN48_05527</name>
</gene>
<evidence type="ECO:0000256" key="3">
    <source>
        <dbReference type="ARBA" id="ARBA00023242"/>
    </source>
</evidence>
<sequence>MKTTVCDIELKLWAKETRKTCRNFIQLCVEGYYHDLIFHTQGGDPTGTGEGDKIYGEFKDEFHTSLRFCRRDLIAMANAEKDDDGSQFFLILNSTPDLQNKHTIFGKVTGQTLYNMLKFEAALVDENHGLLYPSRLLKTIIMNNQFSDIIPRIIVQECEGVKDRSGIKTAGVKDFNLLSFGEEADEDEEESVILNKKFSGKGKSTHDHLSDLKLSSQPAVEPPLLTIKKRKEDHSSDWESNDEIETEEELHYKQREKVILLFTL</sequence>
<evidence type="ECO:0000313" key="9">
    <source>
        <dbReference type="Proteomes" id="UP000250275"/>
    </source>
</evidence>
<dbReference type="InterPro" id="IPR044666">
    <property type="entry name" value="Cyclophilin_A-like"/>
</dbReference>
<protein>
    <recommendedName>
        <fullName evidence="5">Peptidyl-prolyl cis-trans isomerase</fullName>
        <shortName evidence="5">PPIase</shortName>
        <ecNumber evidence="5">5.2.1.8</ecNumber>
    </recommendedName>
</protein>
<comment type="subunit">
    <text evidence="4">Part of the activated spliceosome B/catalytic step 1 spliceosome, one of the forms of the spliceosome which has a well-formed active site but still cannot catalyze the branching reaction and is composed at least of 52 proteins, the U2, U5 and U6 snRNAs and the pre-mRNA. Recruited during early steps of activated spliceosome B maturation, it is probably one of the first proteins released from this complex as he matures to the spliceosome C complex. Component of the minor spliceosome, which splices U12-type introns.</text>
</comment>
<comment type="function">
    <text evidence="5">PPIases accelerate the folding of proteins. It catalyzes the cis-trans isomerization of proline imidic peptide bonds in oligopeptides.</text>
</comment>
<feature type="domain" description="PPIase cyclophilin-type" evidence="7">
    <location>
        <begin position="1"/>
        <end position="144"/>
    </location>
</feature>
<evidence type="ECO:0000313" key="8">
    <source>
        <dbReference type="EMBL" id="OAD55134.1"/>
    </source>
</evidence>
<keyword evidence="5 8" id="KW-0413">Isomerase</keyword>
<evidence type="ECO:0000256" key="2">
    <source>
        <dbReference type="ARBA" id="ARBA00007365"/>
    </source>
</evidence>
<evidence type="ECO:0000256" key="1">
    <source>
        <dbReference type="ARBA" id="ARBA00004123"/>
    </source>
</evidence>
<keyword evidence="9" id="KW-1185">Reference proteome</keyword>
<dbReference type="PROSITE" id="PS50072">
    <property type="entry name" value="CSA_PPIASE_2"/>
    <property type="match status" value="1"/>
</dbReference>
<comment type="catalytic activity">
    <reaction evidence="5">
        <text>[protein]-peptidylproline (omega=180) = [protein]-peptidylproline (omega=0)</text>
        <dbReference type="Rhea" id="RHEA:16237"/>
        <dbReference type="Rhea" id="RHEA-COMP:10747"/>
        <dbReference type="Rhea" id="RHEA-COMP:10748"/>
        <dbReference type="ChEBI" id="CHEBI:83833"/>
        <dbReference type="ChEBI" id="CHEBI:83834"/>
        <dbReference type="EC" id="5.2.1.8"/>
    </reaction>
</comment>
<dbReference type="OrthoDB" id="442970at2759"/>
<dbReference type="InterPro" id="IPR002130">
    <property type="entry name" value="Cyclophilin-type_PPIase_dom"/>
</dbReference>
<dbReference type="EC" id="5.2.1.8" evidence="5"/>
<comment type="similarity">
    <text evidence="2 5">Belongs to the cyclophilin-type PPIase family.</text>
</comment>
<evidence type="ECO:0000256" key="5">
    <source>
        <dbReference type="RuleBase" id="RU363019"/>
    </source>
</evidence>
<evidence type="ECO:0000259" key="7">
    <source>
        <dbReference type="PROSITE" id="PS50072"/>
    </source>
</evidence>
<evidence type="ECO:0000256" key="4">
    <source>
        <dbReference type="ARBA" id="ARBA00046368"/>
    </source>
</evidence>
<comment type="subcellular location">
    <subcellularLocation>
        <location evidence="1">Nucleus</location>
    </subcellularLocation>
</comment>
<organism evidence="8 9">
    <name type="scientific">Eufriesea mexicana</name>
    <dbReference type="NCBI Taxonomy" id="516756"/>
    <lineage>
        <taxon>Eukaryota</taxon>
        <taxon>Metazoa</taxon>
        <taxon>Ecdysozoa</taxon>
        <taxon>Arthropoda</taxon>
        <taxon>Hexapoda</taxon>
        <taxon>Insecta</taxon>
        <taxon>Pterygota</taxon>
        <taxon>Neoptera</taxon>
        <taxon>Endopterygota</taxon>
        <taxon>Hymenoptera</taxon>
        <taxon>Apocrita</taxon>
        <taxon>Aculeata</taxon>
        <taxon>Apoidea</taxon>
        <taxon>Anthophila</taxon>
        <taxon>Apidae</taxon>
        <taxon>Eufriesea</taxon>
    </lineage>
</organism>
<dbReference type="PANTHER" id="PTHR45625:SF6">
    <property type="entry name" value="SPLICEOSOME-ASSOCIATED PROTEIN CWC27 HOMOLOG"/>
    <property type="match status" value="1"/>
</dbReference>
<keyword evidence="5" id="KW-0697">Rotamase</keyword>
<dbReference type="EMBL" id="KQ763278">
    <property type="protein sequence ID" value="OAD55134.1"/>
    <property type="molecule type" value="Genomic_DNA"/>
</dbReference>
<dbReference type="SUPFAM" id="SSF50891">
    <property type="entry name" value="Cyclophilin-like"/>
    <property type="match status" value="1"/>
</dbReference>
<feature type="region of interest" description="Disordered" evidence="6">
    <location>
        <begin position="228"/>
        <end position="247"/>
    </location>
</feature>
<evidence type="ECO:0000256" key="6">
    <source>
        <dbReference type="SAM" id="MobiDB-lite"/>
    </source>
</evidence>
<dbReference type="PRINTS" id="PR00153">
    <property type="entry name" value="CSAPPISMRASE"/>
</dbReference>
<dbReference type="GO" id="GO:0003755">
    <property type="term" value="F:peptidyl-prolyl cis-trans isomerase activity"/>
    <property type="evidence" value="ECO:0007669"/>
    <property type="project" value="UniProtKB-UniRule"/>
</dbReference>
<proteinExistence type="inferred from homology"/>
<reference evidence="8 9" key="1">
    <citation type="submission" date="2015-07" db="EMBL/GenBank/DDBJ databases">
        <title>The genome of Eufriesea mexicana.</title>
        <authorList>
            <person name="Pan H."/>
            <person name="Kapheim K."/>
        </authorList>
    </citation>
    <scope>NUCLEOTIDE SEQUENCE [LARGE SCALE GENOMIC DNA]</scope>
    <source>
        <strain evidence="8">0111107269</strain>
        <tissue evidence="8">Whole body</tissue>
    </source>
</reference>
<dbReference type="Gene3D" id="2.40.100.10">
    <property type="entry name" value="Cyclophilin-like"/>
    <property type="match status" value="1"/>
</dbReference>
<dbReference type="GO" id="GO:0071013">
    <property type="term" value="C:catalytic step 2 spliceosome"/>
    <property type="evidence" value="ECO:0007669"/>
    <property type="project" value="TreeGrafter"/>
</dbReference>
<dbReference type="PANTHER" id="PTHR45625">
    <property type="entry name" value="PEPTIDYL-PROLYL CIS-TRANS ISOMERASE-RELATED"/>
    <property type="match status" value="1"/>
</dbReference>
<dbReference type="Pfam" id="PF00160">
    <property type="entry name" value="Pro_isomerase"/>
    <property type="match status" value="1"/>
</dbReference>
<dbReference type="InterPro" id="IPR029000">
    <property type="entry name" value="Cyclophilin-like_dom_sf"/>
</dbReference>